<comment type="caution">
    <text evidence="2">The sequence shown here is derived from an EMBL/GenBank/DDBJ whole genome shotgun (WGS) entry which is preliminary data.</text>
</comment>
<feature type="compositionally biased region" description="Basic and acidic residues" evidence="1">
    <location>
        <begin position="58"/>
        <end position="76"/>
    </location>
</feature>
<dbReference type="AlphaFoldDB" id="A0ABD1VJX3"/>
<evidence type="ECO:0000313" key="3">
    <source>
        <dbReference type="Proteomes" id="UP001604277"/>
    </source>
</evidence>
<gene>
    <name evidence="2" type="ORF">Fot_19047</name>
</gene>
<dbReference type="Proteomes" id="UP001604277">
    <property type="component" value="Unassembled WGS sequence"/>
</dbReference>
<keyword evidence="3" id="KW-1185">Reference proteome</keyword>
<accession>A0ABD1VJX3</accession>
<sequence length="198" mass="22553">MAYSRRKWWYQCARIYSARGLPTASVLTPTARARVTGGGYAQMVGFCVRGRPHREEKRECERAAHSEEPTPNRDCESPAAAARRKWWEVQREEGPPRGDPQLDWGVHSEEEAAPQRFCVQRRCVYGVHRRRIWRSPAVAVGWGILGHEIGGKSCGRGERPKWEEGVGGVLIVLDKLSTWNFNPSQPRQISSWSHKHSP</sequence>
<protein>
    <submittedName>
        <fullName evidence="2">Uncharacterized protein</fullName>
    </submittedName>
</protein>
<reference evidence="3" key="1">
    <citation type="submission" date="2024-07" db="EMBL/GenBank/DDBJ databases">
        <title>Two chromosome-level genome assemblies of Korean endemic species Abeliophyllum distichum and Forsythia ovata (Oleaceae).</title>
        <authorList>
            <person name="Jang H."/>
        </authorList>
    </citation>
    <scope>NUCLEOTIDE SEQUENCE [LARGE SCALE GENOMIC DNA]</scope>
</reference>
<feature type="region of interest" description="Disordered" evidence="1">
    <location>
        <begin position="58"/>
        <end position="78"/>
    </location>
</feature>
<name>A0ABD1VJX3_9LAMI</name>
<proteinExistence type="predicted"/>
<evidence type="ECO:0000313" key="2">
    <source>
        <dbReference type="EMBL" id="KAL2537656.1"/>
    </source>
</evidence>
<evidence type="ECO:0000256" key="1">
    <source>
        <dbReference type="SAM" id="MobiDB-lite"/>
    </source>
</evidence>
<dbReference type="EMBL" id="JBFOLJ010000005">
    <property type="protein sequence ID" value="KAL2537656.1"/>
    <property type="molecule type" value="Genomic_DNA"/>
</dbReference>
<organism evidence="2 3">
    <name type="scientific">Forsythia ovata</name>
    <dbReference type="NCBI Taxonomy" id="205694"/>
    <lineage>
        <taxon>Eukaryota</taxon>
        <taxon>Viridiplantae</taxon>
        <taxon>Streptophyta</taxon>
        <taxon>Embryophyta</taxon>
        <taxon>Tracheophyta</taxon>
        <taxon>Spermatophyta</taxon>
        <taxon>Magnoliopsida</taxon>
        <taxon>eudicotyledons</taxon>
        <taxon>Gunneridae</taxon>
        <taxon>Pentapetalae</taxon>
        <taxon>asterids</taxon>
        <taxon>lamiids</taxon>
        <taxon>Lamiales</taxon>
        <taxon>Oleaceae</taxon>
        <taxon>Forsythieae</taxon>
        <taxon>Forsythia</taxon>
    </lineage>
</organism>